<name>A0A7W4UTT6_LEIAQ</name>
<comment type="caution">
    <text evidence="2">The sequence shown here is derived from an EMBL/GenBank/DDBJ whole genome shotgun (WGS) entry which is preliminary data.</text>
</comment>
<dbReference type="Proteomes" id="UP000538196">
    <property type="component" value="Unassembled WGS sequence"/>
</dbReference>
<dbReference type="RefSeq" id="WP_039922977.1">
    <property type="nucleotide sequence ID" value="NZ_JACHVP010000001.1"/>
</dbReference>
<keyword evidence="3" id="KW-1185">Reference proteome</keyword>
<evidence type="ECO:0008006" key="4">
    <source>
        <dbReference type="Google" id="ProtNLM"/>
    </source>
</evidence>
<sequence length="91" mass="9281">MTTTTAPTPIGTGRGTASLVLGVCSLLVGWTFFAPVIGLVLGVSSRGREPYARGRAGWGIALNLLAMGVWILLAIVVIALGGFAAVQSLIN</sequence>
<evidence type="ECO:0000256" key="1">
    <source>
        <dbReference type="SAM" id="Phobius"/>
    </source>
</evidence>
<gene>
    <name evidence="2" type="ORF">FHX33_000792</name>
</gene>
<protein>
    <recommendedName>
        <fullName evidence="4">DUF4190 domain-containing protein</fullName>
    </recommendedName>
</protein>
<proteinExistence type="predicted"/>
<accession>A0A7W4UTT6</accession>
<dbReference type="EMBL" id="JACHVP010000001">
    <property type="protein sequence ID" value="MBB2966060.1"/>
    <property type="molecule type" value="Genomic_DNA"/>
</dbReference>
<keyword evidence="1" id="KW-0812">Transmembrane</keyword>
<reference evidence="2 3" key="1">
    <citation type="submission" date="2020-08" db="EMBL/GenBank/DDBJ databases">
        <title>Sequencing the genomes of 1000 actinobacteria strains.</title>
        <authorList>
            <person name="Klenk H.-P."/>
        </authorList>
    </citation>
    <scope>NUCLEOTIDE SEQUENCE [LARGE SCALE GENOMIC DNA]</scope>
    <source>
        <strain evidence="2 3">DSM 20146</strain>
    </source>
</reference>
<dbReference type="AlphaFoldDB" id="A0A7W4UTT6"/>
<keyword evidence="1" id="KW-1133">Transmembrane helix</keyword>
<evidence type="ECO:0000313" key="2">
    <source>
        <dbReference type="EMBL" id="MBB2966060.1"/>
    </source>
</evidence>
<feature type="transmembrane region" description="Helical" evidence="1">
    <location>
        <begin position="64"/>
        <end position="90"/>
    </location>
</feature>
<keyword evidence="1" id="KW-0472">Membrane</keyword>
<organism evidence="2 3">
    <name type="scientific">Leifsonia aquatica</name>
    <name type="common">Corynebacterium aquaticum</name>
    <dbReference type="NCBI Taxonomy" id="144185"/>
    <lineage>
        <taxon>Bacteria</taxon>
        <taxon>Bacillati</taxon>
        <taxon>Actinomycetota</taxon>
        <taxon>Actinomycetes</taxon>
        <taxon>Micrococcales</taxon>
        <taxon>Microbacteriaceae</taxon>
        <taxon>Leifsonia</taxon>
    </lineage>
</organism>
<evidence type="ECO:0000313" key="3">
    <source>
        <dbReference type="Proteomes" id="UP000538196"/>
    </source>
</evidence>
<feature type="transmembrane region" description="Helical" evidence="1">
    <location>
        <begin position="20"/>
        <end position="43"/>
    </location>
</feature>